<dbReference type="RefSeq" id="WP_177175076.1">
    <property type="nucleotide sequence ID" value="NZ_FNSL01000001.1"/>
</dbReference>
<organism evidence="4 5">
    <name type="scientific">Nitratireductor aquibiodomus</name>
    <dbReference type="NCBI Taxonomy" id="204799"/>
    <lineage>
        <taxon>Bacteria</taxon>
        <taxon>Pseudomonadati</taxon>
        <taxon>Pseudomonadota</taxon>
        <taxon>Alphaproteobacteria</taxon>
        <taxon>Hyphomicrobiales</taxon>
        <taxon>Phyllobacteriaceae</taxon>
        <taxon>Nitratireductor</taxon>
    </lineage>
</organism>
<dbReference type="PANTHER" id="PTHR35530:SF2">
    <property type="entry name" value="BSL4019 PROTEIN"/>
    <property type="match status" value="1"/>
</dbReference>
<evidence type="ECO:0000256" key="2">
    <source>
        <dbReference type="ARBA" id="ARBA00023235"/>
    </source>
</evidence>
<keyword evidence="2" id="KW-0413">Isomerase</keyword>
<evidence type="ECO:0000313" key="5">
    <source>
        <dbReference type="Proteomes" id="UP000199064"/>
    </source>
</evidence>
<comment type="similarity">
    <text evidence="1">Belongs to the 4-oxalocrotonate tautomerase family.</text>
</comment>
<evidence type="ECO:0000259" key="3">
    <source>
        <dbReference type="Pfam" id="PF01361"/>
    </source>
</evidence>
<sequence>MPFITFKIDDDRSEETFGELAKAVTDAVMATLGSQPQWVTIVFETYARRRWSLGGALQHGSEAVEGSRPFISVKFHKGRQADKKRQVAAGITDAVVSVLGGERDWVTVVFDDYAQEDWAIGGRLQLDRHGPVPPPDPV</sequence>
<dbReference type="Gene3D" id="3.30.429.10">
    <property type="entry name" value="Macrophage Migration Inhibitory Factor"/>
    <property type="match status" value="2"/>
</dbReference>
<reference evidence="5" key="1">
    <citation type="submission" date="2016-10" db="EMBL/GenBank/DDBJ databases">
        <authorList>
            <person name="Varghese N."/>
            <person name="Submissions S."/>
        </authorList>
    </citation>
    <scope>NUCLEOTIDE SEQUENCE [LARGE SCALE GENOMIC DNA]</scope>
    <source>
        <strain evidence="5">ES.061</strain>
    </source>
</reference>
<keyword evidence="5" id="KW-1185">Reference proteome</keyword>
<proteinExistence type="inferred from homology"/>
<dbReference type="PANTHER" id="PTHR35530">
    <property type="entry name" value="TAUTOMERASE-RELATED"/>
    <property type="match status" value="1"/>
</dbReference>
<dbReference type="InterPro" id="IPR004370">
    <property type="entry name" value="4-OT-like_dom"/>
</dbReference>
<dbReference type="AlphaFoldDB" id="A0A1H4L5B1"/>
<dbReference type="InterPro" id="IPR014347">
    <property type="entry name" value="Tautomerase/MIF_sf"/>
</dbReference>
<dbReference type="Pfam" id="PF01361">
    <property type="entry name" value="Tautomerase"/>
    <property type="match status" value="2"/>
</dbReference>
<dbReference type="GO" id="GO:0016853">
    <property type="term" value="F:isomerase activity"/>
    <property type="evidence" value="ECO:0007669"/>
    <property type="project" value="UniProtKB-KW"/>
</dbReference>
<evidence type="ECO:0000313" key="4">
    <source>
        <dbReference type="EMBL" id="SEB65352.1"/>
    </source>
</evidence>
<gene>
    <name evidence="4" type="ORF">SAMN05216452_2627</name>
</gene>
<dbReference type="SUPFAM" id="SSF55331">
    <property type="entry name" value="Tautomerase/MIF"/>
    <property type="match status" value="2"/>
</dbReference>
<accession>A0A1H4L5B1</accession>
<dbReference type="EMBL" id="FNSL01000001">
    <property type="protein sequence ID" value="SEB65352.1"/>
    <property type="molecule type" value="Genomic_DNA"/>
</dbReference>
<evidence type="ECO:0000256" key="1">
    <source>
        <dbReference type="ARBA" id="ARBA00006723"/>
    </source>
</evidence>
<protein>
    <submittedName>
        <fullName evidence="4">4-oxalocrotonate tautomerase family enzyme</fullName>
    </submittedName>
</protein>
<feature type="domain" description="4-oxalocrotonate tautomerase-like" evidence="3">
    <location>
        <begin position="69"/>
        <end position="123"/>
    </location>
</feature>
<feature type="domain" description="4-oxalocrotonate tautomerase-like" evidence="3">
    <location>
        <begin position="2"/>
        <end position="55"/>
    </location>
</feature>
<dbReference type="Proteomes" id="UP000199064">
    <property type="component" value="Unassembled WGS sequence"/>
</dbReference>
<name>A0A1H4L5B1_9HYPH</name>